<feature type="transmembrane region" description="Helical" evidence="7">
    <location>
        <begin position="467"/>
        <end position="488"/>
    </location>
</feature>
<dbReference type="InterPro" id="IPR011009">
    <property type="entry name" value="Kinase-like_dom_sf"/>
</dbReference>
<evidence type="ECO:0000256" key="1">
    <source>
        <dbReference type="ARBA" id="ARBA00022679"/>
    </source>
</evidence>
<comment type="caution">
    <text evidence="9">The sequence shown here is derived from an EMBL/GenBank/DDBJ whole genome shotgun (WGS) entry which is preliminary data.</text>
</comment>
<dbReference type="GO" id="GO:0004674">
    <property type="term" value="F:protein serine/threonine kinase activity"/>
    <property type="evidence" value="ECO:0007669"/>
    <property type="project" value="TreeGrafter"/>
</dbReference>
<feature type="binding site" evidence="5">
    <location>
        <position position="43"/>
    </location>
    <ligand>
        <name>ATP</name>
        <dbReference type="ChEBI" id="CHEBI:30616"/>
    </ligand>
</feature>
<accession>A0A7X6QZ89</accession>
<keyword evidence="7" id="KW-1133">Transmembrane helix</keyword>
<dbReference type="EMBL" id="JAAXOX010000004">
    <property type="protein sequence ID" value="NKY22915.1"/>
    <property type="molecule type" value="Genomic_DNA"/>
</dbReference>
<evidence type="ECO:0000256" key="2">
    <source>
        <dbReference type="ARBA" id="ARBA00022741"/>
    </source>
</evidence>
<evidence type="ECO:0000313" key="10">
    <source>
        <dbReference type="Proteomes" id="UP000581206"/>
    </source>
</evidence>
<reference evidence="9 10" key="1">
    <citation type="submission" date="2020-04" db="EMBL/GenBank/DDBJ databases">
        <title>MicrobeNet Type strains.</title>
        <authorList>
            <person name="Nicholson A.C."/>
        </authorList>
    </citation>
    <scope>NUCLEOTIDE SEQUENCE [LARGE SCALE GENOMIC DNA]</scope>
    <source>
        <strain evidence="9 10">ATCC BAA-788</strain>
    </source>
</reference>
<dbReference type="RefSeq" id="WP_168630050.1">
    <property type="nucleotide sequence ID" value="NZ_BONL01000001.1"/>
</dbReference>
<evidence type="ECO:0000256" key="5">
    <source>
        <dbReference type="PROSITE-ProRule" id="PRU10141"/>
    </source>
</evidence>
<evidence type="ECO:0000313" key="9">
    <source>
        <dbReference type="EMBL" id="NKY22915.1"/>
    </source>
</evidence>
<dbReference type="CDD" id="cd14014">
    <property type="entry name" value="STKc_PknB_like"/>
    <property type="match status" value="1"/>
</dbReference>
<evidence type="ECO:0000256" key="3">
    <source>
        <dbReference type="ARBA" id="ARBA00022777"/>
    </source>
</evidence>
<dbReference type="InterPro" id="IPR017441">
    <property type="entry name" value="Protein_kinase_ATP_BS"/>
</dbReference>
<dbReference type="SMART" id="SM00220">
    <property type="entry name" value="S_TKc"/>
    <property type="match status" value="1"/>
</dbReference>
<sequence length="632" mass="64605">MERVGLEPGAEIGGYTILAPLGSGGMGTVYRAVDGGGTTVALKLLHPHIGADPAARERLRREVAALQRLRHPGVAAVLDAEDDSTEAFLVTELVPGKDLSAHVRSRGPLDAAALHRLADRLADALRAVHEAGVVHRDLKPSNVVLGPQGPVLIDFGVAQSVDETRLTSAGFVVGTPGYLAPELIGGAEPTPETDWWGWAGLLVFAATGRAPFGVRPLEAVLARTREGDADLRGLGPITSGALWDALAPEPGDRATPQEVVAALAEAERRGESFDPDVTTPATGATTVLPGAIAPARTREVATGAATEALPPAYPATERLGTVAAPSDPATRAYPAGGPPTQAYPAGAPPTQAYPAGAPPTQAYPTGGPATQAYPTGAPTQAYATQGPPTEAYPATYPAAGPSTEVYPPARPGDRPGPWAPPSQEPAPAWPGYAEPPVRPAPPRRAGSLLALGLLTVAGAAVRPGVTLLVLLPLLLVARTVGSVVDATLRRRDRVGPRRSDGLRAVVASPWHLLRALVGVLPSLLVAVALVLIVGGVGWWLLHAGGEQPDPLLEAGLLAVTAVIGSIALWWGPGSRTTREGASWALGAVAPGRWGAAVLVLLALAVAGLAVWTLLGGDPVDFSPFGSPPVPSS</sequence>
<dbReference type="PANTHER" id="PTHR43289">
    <property type="entry name" value="MITOGEN-ACTIVATED PROTEIN KINASE KINASE KINASE 20-RELATED"/>
    <property type="match status" value="1"/>
</dbReference>
<feature type="transmembrane region" description="Helical" evidence="7">
    <location>
        <begin position="593"/>
        <end position="614"/>
    </location>
</feature>
<feature type="region of interest" description="Disordered" evidence="6">
    <location>
        <begin position="330"/>
        <end position="437"/>
    </location>
</feature>
<dbReference type="AlphaFoldDB" id="A0A7X6QZ89"/>
<dbReference type="Gene3D" id="3.30.200.20">
    <property type="entry name" value="Phosphorylase Kinase, domain 1"/>
    <property type="match status" value="1"/>
</dbReference>
<feature type="transmembrane region" description="Helical" evidence="7">
    <location>
        <begin position="512"/>
        <end position="539"/>
    </location>
</feature>
<dbReference type="InterPro" id="IPR000719">
    <property type="entry name" value="Prot_kinase_dom"/>
</dbReference>
<keyword evidence="7" id="KW-0472">Membrane</keyword>
<evidence type="ECO:0000256" key="7">
    <source>
        <dbReference type="SAM" id="Phobius"/>
    </source>
</evidence>
<keyword evidence="1" id="KW-0808">Transferase</keyword>
<feature type="compositionally biased region" description="Pro residues" evidence="6">
    <location>
        <begin position="417"/>
        <end position="428"/>
    </location>
</feature>
<feature type="compositionally biased region" description="Low complexity" evidence="6">
    <location>
        <begin position="386"/>
        <end position="401"/>
    </location>
</feature>
<keyword evidence="7" id="KW-0812">Transmembrane</keyword>
<dbReference type="Pfam" id="PF00069">
    <property type="entry name" value="Pkinase"/>
    <property type="match status" value="1"/>
</dbReference>
<dbReference type="PANTHER" id="PTHR43289:SF34">
    <property type="entry name" value="SERINE_THREONINE-PROTEIN KINASE YBDM-RELATED"/>
    <property type="match status" value="1"/>
</dbReference>
<dbReference type="PROSITE" id="PS50011">
    <property type="entry name" value="PROTEIN_KINASE_DOM"/>
    <property type="match status" value="1"/>
</dbReference>
<evidence type="ECO:0000256" key="4">
    <source>
        <dbReference type="ARBA" id="ARBA00022840"/>
    </source>
</evidence>
<keyword evidence="2 5" id="KW-0547">Nucleotide-binding</keyword>
<keyword evidence="10" id="KW-1185">Reference proteome</keyword>
<keyword evidence="4 5" id="KW-0067">ATP-binding</keyword>
<organism evidence="9 10">
    <name type="scientific">Cellulomonas denverensis</name>
    <dbReference type="NCBI Taxonomy" id="264297"/>
    <lineage>
        <taxon>Bacteria</taxon>
        <taxon>Bacillati</taxon>
        <taxon>Actinomycetota</taxon>
        <taxon>Actinomycetes</taxon>
        <taxon>Micrococcales</taxon>
        <taxon>Cellulomonadaceae</taxon>
        <taxon>Cellulomonas</taxon>
    </lineage>
</organism>
<dbReference type="Gene3D" id="1.10.510.10">
    <property type="entry name" value="Transferase(Phosphotransferase) domain 1"/>
    <property type="match status" value="1"/>
</dbReference>
<keyword evidence="3 9" id="KW-0418">Kinase</keyword>
<dbReference type="SUPFAM" id="SSF56112">
    <property type="entry name" value="Protein kinase-like (PK-like)"/>
    <property type="match status" value="1"/>
</dbReference>
<feature type="transmembrane region" description="Helical" evidence="7">
    <location>
        <begin position="551"/>
        <end position="572"/>
    </location>
</feature>
<evidence type="ECO:0000256" key="6">
    <source>
        <dbReference type="SAM" id="MobiDB-lite"/>
    </source>
</evidence>
<protein>
    <submittedName>
        <fullName evidence="9">Protein kinase</fullName>
    </submittedName>
</protein>
<gene>
    <name evidence="9" type="ORF">HGA03_09595</name>
</gene>
<proteinExistence type="predicted"/>
<dbReference type="Proteomes" id="UP000581206">
    <property type="component" value="Unassembled WGS sequence"/>
</dbReference>
<feature type="domain" description="Protein kinase" evidence="8">
    <location>
        <begin position="15"/>
        <end position="273"/>
    </location>
</feature>
<dbReference type="InterPro" id="IPR008271">
    <property type="entry name" value="Ser/Thr_kinase_AS"/>
</dbReference>
<evidence type="ECO:0000259" key="8">
    <source>
        <dbReference type="PROSITE" id="PS50011"/>
    </source>
</evidence>
<dbReference type="GO" id="GO:0005524">
    <property type="term" value="F:ATP binding"/>
    <property type="evidence" value="ECO:0007669"/>
    <property type="project" value="UniProtKB-UniRule"/>
</dbReference>
<dbReference type="PROSITE" id="PS00107">
    <property type="entry name" value="PROTEIN_KINASE_ATP"/>
    <property type="match status" value="1"/>
</dbReference>
<dbReference type="PROSITE" id="PS00108">
    <property type="entry name" value="PROTEIN_KINASE_ST"/>
    <property type="match status" value="1"/>
</dbReference>
<name>A0A7X6QZ89_9CELL</name>